<protein>
    <submittedName>
        <fullName evidence="1">DUF5085 family protein</fullName>
    </submittedName>
</protein>
<dbReference type="InterPro" id="IPR011256">
    <property type="entry name" value="Reg_factor_effector_dom_sf"/>
</dbReference>
<evidence type="ECO:0000313" key="1">
    <source>
        <dbReference type="EMBL" id="MFC4619405.1"/>
    </source>
</evidence>
<dbReference type="InterPro" id="IPR031664">
    <property type="entry name" value="DUF5085"/>
</dbReference>
<keyword evidence="2" id="KW-1185">Reference proteome</keyword>
<reference evidence="2" key="1">
    <citation type="journal article" date="2019" name="Int. J. Syst. Evol. Microbiol.">
        <title>The Global Catalogue of Microorganisms (GCM) 10K type strain sequencing project: providing services to taxonomists for standard genome sequencing and annotation.</title>
        <authorList>
            <consortium name="The Broad Institute Genomics Platform"/>
            <consortium name="The Broad Institute Genome Sequencing Center for Infectious Disease"/>
            <person name="Wu L."/>
            <person name="Ma J."/>
        </authorList>
    </citation>
    <scope>NUCLEOTIDE SEQUENCE [LARGE SCALE GENOMIC DNA]</scope>
    <source>
        <strain evidence="2">CGMCC 1.16306</strain>
    </source>
</reference>
<accession>A0ABV9GRT5</accession>
<dbReference type="Proteomes" id="UP001596022">
    <property type="component" value="Unassembled WGS sequence"/>
</dbReference>
<dbReference type="Gene3D" id="3.20.80.10">
    <property type="entry name" value="Regulatory factor, effector binding domain"/>
    <property type="match status" value="1"/>
</dbReference>
<gene>
    <name evidence="1" type="ORF">ACFO4N_11840</name>
</gene>
<proteinExistence type="predicted"/>
<comment type="caution">
    <text evidence="1">The sequence shown here is derived from an EMBL/GenBank/DDBJ whole genome shotgun (WGS) entry which is preliminary data.</text>
</comment>
<sequence length="145" mass="16968">MVNPNDAIRFTNVVSKKYRFHYKNMDNIIKIFFRDLVSQKLTIKGPLFYSINNVPLDEMVNAEFFMPIAEDSIVEKDDLTFHSYFAIENMVSICLYHDFERNTEFAYQLLLEYMDQHGLSPATPFFHVISGDETLQYVYIKAGVA</sequence>
<dbReference type="RefSeq" id="WP_376846501.1">
    <property type="nucleotide sequence ID" value="NZ_JBHSFW010000008.1"/>
</dbReference>
<dbReference type="Pfam" id="PF16895">
    <property type="entry name" value="DUF5085"/>
    <property type="match status" value="1"/>
</dbReference>
<dbReference type="EMBL" id="JBHSFW010000008">
    <property type="protein sequence ID" value="MFC4619405.1"/>
    <property type="molecule type" value="Genomic_DNA"/>
</dbReference>
<organism evidence="1 2">
    <name type="scientific">Camelliibacillus cellulosilyticus</name>
    <dbReference type="NCBI Taxonomy" id="2174486"/>
    <lineage>
        <taxon>Bacteria</taxon>
        <taxon>Bacillati</taxon>
        <taxon>Bacillota</taxon>
        <taxon>Bacilli</taxon>
        <taxon>Bacillales</taxon>
        <taxon>Sporolactobacillaceae</taxon>
        <taxon>Camelliibacillus</taxon>
    </lineage>
</organism>
<name>A0ABV9GRT5_9BACL</name>
<evidence type="ECO:0000313" key="2">
    <source>
        <dbReference type="Proteomes" id="UP001596022"/>
    </source>
</evidence>